<dbReference type="Gene3D" id="1.10.730.10">
    <property type="entry name" value="Isoleucyl-tRNA Synthetase, Domain 1"/>
    <property type="match status" value="1"/>
</dbReference>
<feature type="short sequence motif" description="'KMSKS' region" evidence="9">
    <location>
        <begin position="374"/>
        <end position="378"/>
    </location>
</feature>
<dbReference type="PANTHER" id="PTHR45765">
    <property type="entry name" value="METHIONINE--TRNA LIGASE"/>
    <property type="match status" value="1"/>
</dbReference>
<evidence type="ECO:0000256" key="9">
    <source>
        <dbReference type="HAMAP-Rule" id="MF_00098"/>
    </source>
</evidence>
<dbReference type="InterPro" id="IPR014729">
    <property type="entry name" value="Rossmann-like_a/b/a_fold"/>
</dbReference>
<keyword evidence="9" id="KW-0479">Metal-binding</keyword>
<dbReference type="SUPFAM" id="SSF57770">
    <property type="entry name" value="Methionyl-tRNA synthetase (MetRS), Zn-domain"/>
    <property type="match status" value="1"/>
</dbReference>
<feature type="domain" description="Methionyl/Leucyl tRNA synthetase" evidence="10">
    <location>
        <begin position="4"/>
        <end position="437"/>
    </location>
</feature>
<dbReference type="CDD" id="cd00814">
    <property type="entry name" value="MetRS_core"/>
    <property type="match status" value="1"/>
</dbReference>
<dbReference type="Pfam" id="PF19303">
    <property type="entry name" value="Anticodon_3"/>
    <property type="match status" value="1"/>
</dbReference>
<comment type="subunit">
    <text evidence="9">Monomer.</text>
</comment>
<dbReference type="CDD" id="cd07957">
    <property type="entry name" value="Anticodon_Ia_Met"/>
    <property type="match status" value="1"/>
</dbReference>
<keyword evidence="4 9" id="KW-0547">Nucleotide-binding</keyword>
<dbReference type="NCBIfam" id="TIGR00398">
    <property type="entry name" value="metG"/>
    <property type="match status" value="1"/>
</dbReference>
<organism evidence="12 13">
    <name type="scientific">Phenylobacterium terrae</name>
    <dbReference type="NCBI Taxonomy" id="2665495"/>
    <lineage>
        <taxon>Bacteria</taxon>
        <taxon>Pseudomonadati</taxon>
        <taxon>Pseudomonadota</taxon>
        <taxon>Alphaproteobacteria</taxon>
        <taxon>Caulobacterales</taxon>
        <taxon>Caulobacteraceae</taxon>
        <taxon>Phenylobacterium</taxon>
    </lineage>
</organism>
<feature type="binding site" evidence="9">
    <location>
        <position position="377"/>
    </location>
    <ligand>
        <name>ATP</name>
        <dbReference type="ChEBI" id="CHEBI:30616"/>
    </ligand>
</feature>
<dbReference type="Proteomes" id="UP001597237">
    <property type="component" value="Unassembled WGS sequence"/>
</dbReference>
<evidence type="ECO:0000256" key="1">
    <source>
        <dbReference type="ARBA" id="ARBA00003314"/>
    </source>
</evidence>
<dbReference type="PANTHER" id="PTHR45765:SF1">
    <property type="entry name" value="METHIONINE--TRNA LIGASE, CYTOPLASMIC"/>
    <property type="match status" value="1"/>
</dbReference>
<feature type="domain" description="Methionyl-tRNA synthetase anticodon-binding" evidence="11">
    <location>
        <begin position="449"/>
        <end position="601"/>
    </location>
</feature>
<evidence type="ECO:0000256" key="2">
    <source>
        <dbReference type="ARBA" id="ARBA00008258"/>
    </source>
</evidence>
<comment type="subcellular location">
    <subcellularLocation>
        <location evidence="9">Cytoplasm</location>
    </subcellularLocation>
</comment>
<dbReference type="InterPro" id="IPR029038">
    <property type="entry name" value="MetRS_Zn"/>
</dbReference>
<evidence type="ECO:0000256" key="4">
    <source>
        <dbReference type="ARBA" id="ARBA00022741"/>
    </source>
</evidence>
<feature type="binding site" evidence="9">
    <location>
        <position position="156"/>
    </location>
    <ligand>
        <name>Zn(2+)</name>
        <dbReference type="ChEBI" id="CHEBI:29105"/>
    </ligand>
</feature>
<dbReference type="EMBL" id="JBHUEY010000007">
    <property type="protein sequence ID" value="MFD1785569.1"/>
    <property type="molecule type" value="Genomic_DNA"/>
</dbReference>
<protein>
    <recommendedName>
        <fullName evidence="9">Methionine--tRNA ligase</fullName>
        <ecNumber evidence="9">6.1.1.10</ecNumber>
    </recommendedName>
    <alternativeName>
        <fullName evidence="9">Methionyl-tRNA synthetase</fullName>
        <shortName evidence="9">MetRS</shortName>
    </alternativeName>
</protein>
<dbReference type="PRINTS" id="PR01041">
    <property type="entry name" value="TRNASYNTHMET"/>
</dbReference>
<accession>A0ABW4N6E4</accession>
<comment type="catalytic activity">
    <reaction evidence="8 9">
        <text>tRNA(Met) + L-methionine + ATP = L-methionyl-tRNA(Met) + AMP + diphosphate</text>
        <dbReference type="Rhea" id="RHEA:13481"/>
        <dbReference type="Rhea" id="RHEA-COMP:9667"/>
        <dbReference type="Rhea" id="RHEA-COMP:9698"/>
        <dbReference type="ChEBI" id="CHEBI:30616"/>
        <dbReference type="ChEBI" id="CHEBI:33019"/>
        <dbReference type="ChEBI" id="CHEBI:57844"/>
        <dbReference type="ChEBI" id="CHEBI:78442"/>
        <dbReference type="ChEBI" id="CHEBI:78530"/>
        <dbReference type="ChEBI" id="CHEBI:456215"/>
        <dbReference type="EC" id="6.1.1.10"/>
    </reaction>
</comment>
<dbReference type="SUPFAM" id="SSF52374">
    <property type="entry name" value="Nucleotidylyl transferase"/>
    <property type="match status" value="1"/>
</dbReference>
<dbReference type="InterPro" id="IPR014758">
    <property type="entry name" value="Met-tRNA_synth"/>
</dbReference>
<dbReference type="InterPro" id="IPR041872">
    <property type="entry name" value="Anticodon_Met"/>
</dbReference>
<comment type="similarity">
    <text evidence="2 9">Belongs to the class-I aminoacyl-tRNA synthetase family. MetG type 1 subfamily.</text>
</comment>
<evidence type="ECO:0000313" key="13">
    <source>
        <dbReference type="Proteomes" id="UP001597237"/>
    </source>
</evidence>
<dbReference type="InterPro" id="IPR033911">
    <property type="entry name" value="MetRS_core"/>
</dbReference>
<feature type="binding site" evidence="9">
    <location>
        <position position="143"/>
    </location>
    <ligand>
        <name>Zn(2+)</name>
        <dbReference type="ChEBI" id="CHEBI:29105"/>
    </ligand>
</feature>
<gene>
    <name evidence="9 12" type="primary">metG</name>
    <name evidence="12" type="ORF">ACFSC0_19385</name>
</gene>
<dbReference type="Gene3D" id="2.20.28.20">
    <property type="entry name" value="Methionyl-tRNA synthetase, Zn-domain"/>
    <property type="match status" value="1"/>
</dbReference>
<keyword evidence="7 9" id="KW-0030">Aminoacyl-tRNA synthetase</keyword>
<proteinExistence type="inferred from homology"/>
<dbReference type="Pfam" id="PF09334">
    <property type="entry name" value="tRNA-synt_1g"/>
    <property type="match status" value="1"/>
</dbReference>
<keyword evidence="5 9" id="KW-0067">ATP-binding</keyword>
<evidence type="ECO:0000256" key="8">
    <source>
        <dbReference type="ARBA" id="ARBA00047364"/>
    </source>
</evidence>
<keyword evidence="13" id="KW-1185">Reference proteome</keyword>
<dbReference type="Gene3D" id="3.40.50.620">
    <property type="entry name" value="HUPs"/>
    <property type="match status" value="1"/>
</dbReference>
<dbReference type="RefSeq" id="WP_377281422.1">
    <property type="nucleotide sequence ID" value="NZ_JBHRSI010000003.1"/>
</dbReference>
<sequence length="606" mass="67992">MSRVLITSALPYINGIKQLGNLAGSMLPADVYARFQRARGKETLFVCATDEHGTPAELAAAAAGQDVRDYCDEQHRAQHDICRRFGLSFDHFGRSSSPQNHRLTQRFAKALWEAGFIEERVTKQVYSLADKRFLPDRYVVGTCPHCGYEAARGDQCENCTRVLDPADLIRPRSAVSGSEEIEIRDSKHLFLRQSLFSDKLRHWIGTKKGSWPNLVTSIAFKWLDEGLQDRGITRDLTWGVPVNAWDWGANPQGQLPDIEGLAGKVFYVWFDAPIEYIGATWEWADAKAAEEGRGAAEEIEWERWWRLPHAEDVTYVEFMGKDNVPFHTVGFPCTLIGLNESLGSDGKWTQASNTPWKLVDMLKGFNWLNWYGGKFSTSQRRGVFMDHALELLPADYWRWWLTANAPESSDANFTWEQFQAQVNADLADVLGNFVNRILKFCESRFDGVVPEGGAPGELETRLYSDVTDKLAELTGYLEAAEMRKAAQAVRQLWVLGNQYLTEAAPWTAIKTDRDRAAVVVRTGLNLVALFAKVSEPFIPFAAEKIALAIGEDYPGRWPEGEGAGLLQILEPGRKVAAPDVLFRKVEDAQVAEWSERFGGAEMEAAG</sequence>
<comment type="caution">
    <text evidence="9">Lacks conserved residue(s) required for the propagation of feature annotation.</text>
</comment>
<feature type="binding site" evidence="9">
    <location>
        <position position="146"/>
    </location>
    <ligand>
        <name>Zn(2+)</name>
        <dbReference type="ChEBI" id="CHEBI:29105"/>
    </ligand>
</feature>
<evidence type="ECO:0000256" key="3">
    <source>
        <dbReference type="ARBA" id="ARBA00022598"/>
    </source>
</evidence>
<evidence type="ECO:0000259" key="10">
    <source>
        <dbReference type="Pfam" id="PF09334"/>
    </source>
</evidence>
<comment type="cofactor">
    <cofactor evidence="9">
        <name>Zn(2+)</name>
        <dbReference type="ChEBI" id="CHEBI:29105"/>
    </cofactor>
    <text evidence="9">Binds 1 zinc ion per subunit.</text>
</comment>
<reference evidence="13" key="1">
    <citation type="journal article" date="2019" name="Int. J. Syst. Evol. Microbiol.">
        <title>The Global Catalogue of Microorganisms (GCM) 10K type strain sequencing project: providing services to taxonomists for standard genome sequencing and annotation.</title>
        <authorList>
            <consortium name="The Broad Institute Genomics Platform"/>
            <consortium name="The Broad Institute Genome Sequencing Center for Infectious Disease"/>
            <person name="Wu L."/>
            <person name="Ma J."/>
        </authorList>
    </citation>
    <scope>NUCLEOTIDE SEQUENCE [LARGE SCALE GENOMIC DNA]</scope>
    <source>
        <strain evidence="13">DFY28</strain>
    </source>
</reference>
<dbReference type="HAMAP" id="MF_00098">
    <property type="entry name" value="Met_tRNA_synth_type1"/>
    <property type="match status" value="1"/>
</dbReference>
<keyword evidence="3 9" id="KW-0436">Ligase</keyword>
<name>A0ABW4N6E4_9CAUL</name>
<keyword evidence="9" id="KW-0862">Zinc</keyword>
<dbReference type="InterPro" id="IPR009080">
    <property type="entry name" value="tRNAsynth_Ia_anticodon-bd"/>
</dbReference>
<dbReference type="InterPro" id="IPR023458">
    <property type="entry name" value="Met-tRNA_ligase_1"/>
</dbReference>
<evidence type="ECO:0000256" key="6">
    <source>
        <dbReference type="ARBA" id="ARBA00022917"/>
    </source>
</evidence>
<keyword evidence="9" id="KW-0963">Cytoplasm</keyword>
<comment type="caution">
    <text evidence="12">The sequence shown here is derived from an EMBL/GenBank/DDBJ whole genome shotgun (WGS) entry which is preliminary data.</text>
</comment>
<evidence type="ECO:0000256" key="7">
    <source>
        <dbReference type="ARBA" id="ARBA00023146"/>
    </source>
</evidence>
<dbReference type="SUPFAM" id="SSF47323">
    <property type="entry name" value="Anticodon-binding domain of a subclass of class I aminoacyl-tRNA synthetases"/>
    <property type="match status" value="1"/>
</dbReference>
<comment type="function">
    <text evidence="1 9">Is required not only for elongation of protein synthesis but also for the initiation of all mRNA translation through initiator tRNA(fMet) aminoacylation.</text>
</comment>
<dbReference type="InterPro" id="IPR015413">
    <property type="entry name" value="Methionyl/Leucyl_tRNA_Synth"/>
</dbReference>
<feature type="binding site" evidence="9">
    <location>
        <position position="159"/>
    </location>
    <ligand>
        <name>Zn(2+)</name>
        <dbReference type="ChEBI" id="CHEBI:29105"/>
    </ligand>
</feature>
<dbReference type="EC" id="6.1.1.10" evidence="9"/>
<dbReference type="GO" id="GO:0004825">
    <property type="term" value="F:methionine-tRNA ligase activity"/>
    <property type="evidence" value="ECO:0007669"/>
    <property type="project" value="UniProtKB-EC"/>
</dbReference>
<evidence type="ECO:0000313" key="12">
    <source>
        <dbReference type="EMBL" id="MFD1785569.1"/>
    </source>
</evidence>
<keyword evidence="6 9" id="KW-0648">Protein biosynthesis</keyword>
<evidence type="ECO:0000259" key="11">
    <source>
        <dbReference type="Pfam" id="PF19303"/>
    </source>
</evidence>
<evidence type="ECO:0000256" key="5">
    <source>
        <dbReference type="ARBA" id="ARBA00022840"/>
    </source>
</evidence>